<dbReference type="EMBL" id="AP018712">
    <property type="protein sequence ID" value="BBE31580.1"/>
    <property type="molecule type" value="Genomic_DNA"/>
</dbReference>
<evidence type="ECO:0000313" key="3">
    <source>
        <dbReference type="Proteomes" id="UP000516361"/>
    </source>
</evidence>
<dbReference type="AlphaFoldDB" id="A0A7G1G4V7"/>
<gene>
    <name evidence="2" type="ORF">OSSY52_17210</name>
</gene>
<dbReference type="SUPFAM" id="SSF55298">
    <property type="entry name" value="YjgF-like"/>
    <property type="match status" value="1"/>
</dbReference>
<dbReference type="InterPro" id="IPR019897">
    <property type="entry name" value="RidA_CS"/>
</dbReference>
<comment type="similarity">
    <text evidence="1">Belongs to the RutC family.</text>
</comment>
<reference evidence="2 3" key="1">
    <citation type="submission" date="2018-06" db="EMBL/GenBank/DDBJ databases">
        <title>Genome sequencing of Oceanotoga sp. sy52.</title>
        <authorList>
            <person name="Mori K."/>
        </authorList>
    </citation>
    <scope>NUCLEOTIDE SEQUENCE [LARGE SCALE GENOMIC DNA]</scope>
    <source>
        <strain evidence="3">sy52</strain>
    </source>
</reference>
<evidence type="ECO:0000256" key="1">
    <source>
        <dbReference type="ARBA" id="ARBA00010552"/>
    </source>
</evidence>
<evidence type="ECO:0000313" key="2">
    <source>
        <dbReference type="EMBL" id="BBE31580.1"/>
    </source>
</evidence>
<dbReference type="Gene3D" id="3.30.1330.40">
    <property type="entry name" value="RutC-like"/>
    <property type="match status" value="1"/>
</dbReference>
<dbReference type="InterPro" id="IPR006175">
    <property type="entry name" value="YjgF/YER057c/UK114"/>
</dbReference>
<dbReference type="PANTHER" id="PTHR11803:SF39">
    <property type="entry name" value="2-IMINOBUTANOATE_2-IMINOPROPANOATE DEAMINASE"/>
    <property type="match status" value="1"/>
</dbReference>
<dbReference type="RefSeq" id="WP_190614200.1">
    <property type="nucleotide sequence ID" value="NZ_AP018712.1"/>
</dbReference>
<dbReference type="GO" id="GO:0019239">
    <property type="term" value="F:deaminase activity"/>
    <property type="evidence" value="ECO:0007669"/>
    <property type="project" value="TreeGrafter"/>
</dbReference>
<protein>
    <submittedName>
        <fullName evidence="2">Endoribonuclease</fullName>
    </submittedName>
</protein>
<dbReference type="FunCoup" id="A0A7G1G4V7">
    <property type="interactions" value="319"/>
</dbReference>
<proteinExistence type="inferred from homology"/>
<organism evidence="2 3">
    <name type="scientific">Tepiditoga spiralis</name>
    <dbReference type="NCBI Taxonomy" id="2108365"/>
    <lineage>
        <taxon>Bacteria</taxon>
        <taxon>Thermotogati</taxon>
        <taxon>Thermotogota</taxon>
        <taxon>Thermotogae</taxon>
        <taxon>Petrotogales</taxon>
        <taxon>Petrotogaceae</taxon>
        <taxon>Tepiditoga</taxon>
    </lineage>
</organism>
<name>A0A7G1G4V7_9BACT</name>
<dbReference type="Pfam" id="PF01042">
    <property type="entry name" value="Ribonuc_L-PSP"/>
    <property type="match status" value="1"/>
</dbReference>
<dbReference type="GO" id="GO:0005829">
    <property type="term" value="C:cytosol"/>
    <property type="evidence" value="ECO:0007669"/>
    <property type="project" value="TreeGrafter"/>
</dbReference>
<keyword evidence="3" id="KW-1185">Reference proteome</keyword>
<accession>A0A7G1G4V7</accession>
<dbReference type="KEGG" id="ocy:OSSY52_17210"/>
<dbReference type="InParanoid" id="A0A7G1G4V7"/>
<dbReference type="NCBIfam" id="TIGR00004">
    <property type="entry name" value="Rid family detoxifying hydrolase"/>
    <property type="match status" value="1"/>
</dbReference>
<dbReference type="Proteomes" id="UP000516361">
    <property type="component" value="Chromosome"/>
</dbReference>
<dbReference type="PANTHER" id="PTHR11803">
    <property type="entry name" value="2-IMINOBUTANOATE/2-IMINOPROPANOATE DEAMINASE RIDA"/>
    <property type="match status" value="1"/>
</dbReference>
<dbReference type="CDD" id="cd00448">
    <property type="entry name" value="YjgF_YER057c_UK114_family"/>
    <property type="match status" value="1"/>
</dbReference>
<dbReference type="InterPro" id="IPR035959">
    <property type="entry name" value="RutC-like_sf"/>
</dbReference>
<dbReference type="InterPro" id="IPR006056">
    <property type="entry name" value="RidA"/>
</dbReference>
<dbReference type="FunFam" id="3.30.1330.40:FF:000001">
    <property type="entry name" value="L-PSP family endoribonuclease"/>
    <property type="match status" value="1"/>
</dbReference>
<sequence>MKKIHNPEGVPQPIGPYSISNIFENLIFLSGQLPVENGELIKGDIKKETELIIKNIKTILETAGSSLDCVLKTTVFLKNMDDFGDMNEIYGKYFKNNPPARSAIQVAKLPKDSDIEIELIAYKK</sequence>
<dbReference type="PROSITE" id="PS01094">
    <property type="entry name" value="UPF0076"/>
    <property type="match status" value="1"/>
</dbReference>